<comment type="caution">
    <text evidence="1">The sequence shown here is derived from an EMBL/GenBank/DDBJ whole genome shotgun (WGS) entry which is preliminary data.</text>
</comment>
<feature type="non-terminal residue" evidence="1">
    <location>
        <position position="1"/>
    </location>
</feature>
<dbReference type="OrthoDB" id="7444419at2759"/>
<dbReference type="PANTHER" id="PTHR22954">
    <property type="entry name" value="RETROVIRAL PROTEASE-RELATED"/>
    <property type="match status" value="1"/>
</dbReference>
<dbReference type="AlphaFoldDB" id="A0A8J2PKH8"/>
<protein>
    <submittedName>
        <fullName evidence="1">Uncharacterized protein</fullName>
    </submittedName>
</protein>
<evidence type="ECO:0000313" key="2">
    <source>
        <dbReference type="Proteomes" id="UP000708208"/>
    </source>
</evidence>
<feature type="non-terminal residue" evidence="1">
    <location>
        <position position="207"/>
    </location>
</feature>
<evidence type="ECO:0000313" key="1">
    <source>
        <dbReference type="EMBL" id="CAG7826679.1"/>
    </source>
</evidence>
<dbReference type="Pfam" id="PF03564">
    <property type="entry name" value="DUF1759"/>
    <property type="match status" value="1"/>
</dbReference>
<proteinExistence type="predicted"/>
<keyword evidence="2" id="KW-1185">Reference proteome</keyword>
<gene>
    <name evidence="1" type="ORF">AFUS01_LOCUS36722</name>
</gene>
<name>A0A8J2PKH8_9HEXA</name>
<organism evidence="1 2">
    <name type="scientific">Allacma fusca</name>
    <dbReference type="NCBI Taxonomy" id="39272"/>
    <lineage>
        <taxon>Eukaryota</taxon>
        <taxon>Metazoa</taxon>
        <taxon>Ecdysozoa</taxon>
        <taxon>Arthropoda</taxon>
        <taxon>Hexapoda</taxon>
        <taxon>Collembola</taxon>
        <taxon>Symphypleona</taxon>
        <taxon>Sminthuridae</taxon>
        <taxon>Allacma</taxon>
    </lineage>
</organism>
<reference evidence="1" key="1">
    <citation type="submission" date="2021-06" db="EMBL/GenBank/DDBJ databases">
        <authorList>
            <person name="Hodson N. C."/>
            <person name="Mongue J. A."/>
            <person name="Jaron S. K."/>
        </authorList>
    </citation>
    <scope>NUCLEOTIDE SEQUENCE</scope>
</reference>
<dbReference type="Proteomes" id="UP000708208">
    <property type="component" value="Unassembled WGS sequence"/>
</dbReference>
<dbReference type="EMBL" id="CAJVCH010540747">
    <property type="protein sequence ID" value="CAG7826679.1"/>
    <property type="molecule type" value="Genomic_DNA"/>
</dbReference>
<dbReference type="PANTHER" id="PTHR22954:SF3">
    <property type="entry name" value="PROTEIN CBG08539"/>
    <property type="match status" value="1"/>
</dbReference>
<sequence>LLEQCNDDAEQDDVARRVDPILESITNQQVILATWDNELRKKEAVDTAAEEIRKVEAQARILAASAPPSHSHSAPKPKLPQLTLPTFTGKYEEWLPFRDRYNQTVHNRADLSGAEKFQYLLAALEGAASDLLESIPIIDSNYPIAYDRLVEAFEHTREIIFKQVDRILDHPEITVRSASNLRSLSNITSNSLAAIHSLGQPIAEWDA</sequence>
<accession>A0A8J2PKH8</accession>
<dbReference type="InterPro" id="IPR005312">
    <property type="entry name" value="DUF1759"/>
</dbReference>